<dbReference type="InterPro" id="IPR029063">
    <property type="entry name" value="SAM-dependent_MTases_sf"/>
</dbReference>
<evidence type="ECO:0000313" key="2">
    <source>
        <dbReference type="EMBL" id="GLK11378.1"/>
    </source>
</evidence>
<dbReference type="CDD" id="cd02440">
    <property type="entry name" value="AdoMet_MTases"/>
    <property type="match status" value="1"/>
</dbReference>
<feature type="region of interest" description="Disordered" evidence="1">
    <location>
        <begin position="243"/>
        <end position="268"/>
    </location>
</feature>
<protein>
    <recommendedName>
        <fullName evidence="4">SAM-dependent methyltransferase</fullName>
    </recommendedName>
</protein>
<dbReference type="EMBL" id="BSEV01000011">
    <property type="protein sequence ID" value="GLK11378.1"/>
    <property type="molecule type" value="Genomic_DNA"/>
</dbReference>
<dbReference type="SUPFAM" id="SSF53335">
    <property type="entry name" value="S-adenosyl-L-methionine-dependent methyltransferases"/>
    <property type="match status" value="1"/>
</dbReference>
<accession>A0A9W6I561</accession>
<dbReference type="InterPro" id="IPR006764">
    <property type="entry name" value="SAM_dep_MeTrfase_SAV2177_type"/>
</dbReference>
<dbReference type="AlphaFoldDB" id="A0A9W6I561"/>
<gene>
    <name evidence="2" type="ORF">GCM10017600_47850</name>
</gene>
<comment type="caution">
    <text evidence="2">The sequence shown here is derived from an EMBL/GenBank/DDBJ whole genome shotgun (WGS) entry which is preliminary data.</text>
</comment>
<dbReference type="Proteomes" id="UP001143474">
    <property type="component" value="Unassembled WGS sequence"/>
</dbReference>
<dbReference type="Pfam" id="PF04672">
    <property type="entry name" value="Methyltransf_19"/>
    <property type="match status" value="1"/>
</dbReference>
<organism evidence="2 3">
    <name type="scientific">Streptosporangium carneum</name>
    <dbReference type="NCBI Taxonomy" id="47481"/>
    <lineage>
        <taxon>Bacteria</taxon>
        <taxon>Bacillati</taxon>
        <taxon>Actinomycetota</taxon>
        <taxon>Actinomycetes</taxon>
        <taxon>Streptosporangiales</taxon>
        <taxon>Streptosporangiaceae</taxon>
        <taxon>Streptosporangium</taxon>
    </lineage>
</organism>
<evidence type="ECO:0008006" key="4">
    <source>
        <dbReference type="Google" id="ProtNLM"/>
    </source>
</evidence>
<reference evidence="2" key="1">
    <citation type="journal article" date="2014" name="Int. J. Syst. Evol. Microbiol.">
        <title>Complete genome sequence of Corynebacterium casei LMG S-19264T (=DSM 44701T), isolated from a smear-ripened cheese.</title>
        <authorList>
            <consortium name="US DOE Joint Genome Institute (JGI-PGF)"/>
            <person name="Walter F."/>
            <person name="Albersmeier A."/>
            <person name="Kalinowski J."/>
            <person name="Ruckert C."/>
        </authorList>
    </citation>
    <scope>NUCLEOTIDE SEQUENCE</scope>
    <source>
        <strain evidence="2">VKM Ac-2007</strain>
    </source>
</reference>
<sequence length="268" mass="29570">MSTENALSLDKPSPARMYDYFLHGDSNFPVDRQAGDLVISRVGKTLTSDVVWENRRFLGRVVDHLAKRCGIRQFVDVGAGLPSMENTHQVARRSIPDARVVYVDNDPAVAAYGRPLLTGDAAANVRIITADVRAPAAILDHPDTRETIDFSEPVAVLFVAVLHFVRHSENPHAIVEAFGSRMAAGSYLAISHLATDRSPVEERRTMEGIYENTTASMTYRDSGEITDFFRGFDILPPGVVPVGRWNPDERSGDSTNRMYGGVARKPED</sequence>
<dbReference type="Gene3D" id="3.40.50.150">
    <property type="entry name" value="Vaccinia Virus protein VP39"/>
    <property type="match status" value="1"/>
</dbReference>
<reference evidence="2" key="2">
    <citation type="submission" date="2023-01" db="EMBL/GenBank/DDBJ databases">
        <authorList>
            <person name="Sun Q."/>
            <person name="Evtushenko L."/>
        </authorList>
    </citation>
    <scope>NUCLEOTIDE SEQUENCE</scope>
    <source>
        <strain evidence="2">VKM Ac-2007</strain>
    </source>
</reference>
<evidence type="ECO:0000256" key="1">
    <source>
        <dbReference type="SAM" id="MobiDB-lite"/>
    </source>
</evidence>
<keyword evidence="3" id="KW-1185">Reference proteome</keyword>
<dbReference type="RefSeq" id="WP_271219763.1">
    <property type="nucleotide sequence ID" value="NZ_BAAAVD010000049.1"/>
</dbReference>
<proteinExistence type="predicted"/>
<evidence type="ECO:0000313" key="3">
    <source>
        <dbReference type="Proteomes" id="UP001143474"/>
    </source>
</evidence>
<name>A0A9W6I561_9ACTN</name>
<dbReference type="PIRSF" id="PIRSF017393">
    <property type="entry name" value="MTase_SAV2177"/>
    <property type="match status" value="1"/>
</dbReference>